<reference evidence="2 3" key="1">
    <citation type="submission" date="2015-01" db="EMBL/GenBank/DDBJ databases">
        <title>The Genome Sequence of Exophiala xenobiotica CBS118157.</title>
        <authorList>
            <consortium name="The Broad Institute Genomics Platform"/>
            <person name="Cuomo C."/>
            <person name="de Hoog S."/>
            <person name="Gorbushina A."/>
            <person name="Stielow B."/>
            <person name="Teixiera M."/>
            <person name="Abouelleil A."/>
            <person name="Chapman S.B."/>
            <person name="Priest M."/>
            <person name="Young S.K."/>
            <person name="Wortman J."/>
            <person name="Nusbaum C."/>
            <person name="Birren B."/>
        </authorList>
    </citation>
    <scope>NUCLEOTIDE SEQUENCE [LARGE SCALE GENOMIC DNA]</scope>
    <source>
        <strain evidence="2 3">CBS 118157</strain>
    </source>
</reference>
<dbReference type="Proteomes" id="UP000054342">
    <property type="component" value="Unassembled WGS sequence"/>
</dbReference>
<dbReference type="OrthoDB" id="10546055at2759"/>
<name>A0A0D2CS62_9EURO</name>
<dbReference type="HOGENOM" id="CLU_1489049_0_0_1"/>
<accession>A0A0D2CS62</accession>
<evidence type="ECO:0000313" key="3">
    <source>
        <dbReference type="Proteomes" id="UP000054342"/>
    </source>
</evidence>
<keyword evidence="3" id="KW-1185">Reference proteome</keyword>
<evidence type="ECO:0000256" key="1">
    <source>
        <dbReference type="SAM" id="MobiDB-lite"/>
    </source>
</evidence>
<protein>
    <submittedName>
        <fullName evidence="2">Uncharacterized protein</fullName>
    </submittedName>
</protein>
<proteinExistence type="predicted"/>
<evidence type="ECO:0000313" key="2">
    <source>
        <dbReference type="EMBL" id="KIW52872.1"/>
    </source>
</evidence>
<feature type="region of interest" description="Disordered" evidence="1">
    <location>
        <begin position="1"/>
        <end position="23"/>
    </location>
</feature>
<dbReference type="GeneID" id="25330393"/>
<gene>
    <name evidence="2" type="ORF">PV05_08485</name>
</gene>
<dbReference type="EMBL" id="KN847321">
    <property type="protein sequence ID" value="KIW52872.1"/>
    <property type="molecule type" value="Genomic_DNA"/>
</dbReference>
<dbReference type="RefSeq" id="XP_013313456.1">
    <property type="nucleotide sequence ID" value="XM_013458002.1"/>
</dbReference>
<dbReference type="AlphaFoldDB" id="A0A0D2CS62"/>
<organism evidence="2 3">
    <name type="scientific">Exophiala xenobiotica</name>
    <dbReference type="NCBI Taxonomy" id="348802"/>
    <lineage>
        <taxon>Eukaryota</taxon>
        <taxon>Fungi</taxon>
        <taxon>Dikarya</taxon>
        <taxon>Ascomycota</taxon>
        <taxon>Pezizomycotina</taxon>
        <taxon>Eurotiomycetes</taxon>
        <taxon>Chaetothyriomycetidae</taxon>
        <taxon>Chaetothyriales</taxon>
        <taxon>Herpotrichiellaceae</taxon>
        <taxon>Exophiala</taxon>
    </lineage>
</organism>
<feature type="compositionally biased region" description="Polar residues" evidence="1">
    <location>
        <begin position="12"/>
        <end position="23"/>
    </location>
</feature>
<feature type="region of interest" description="Disordered" evidence="1">
    <location>
        <begin position="60"/>
        <end position="130"/>
    </location>
</feature>
<sequence length="181" mass="19779">METFTRAVHTGSEASNSRSTATRQPTEYFFSGRIAFSAITGDYDDIVNWSLYPWEPSFDGPDHLAPPDPTTPWAGDDNAINEYSSGSDWPAHRSPMPTKKEKAKAKAGKSMSNINASGGRPIPGKARGSRPQLRIHTNIPLPLLRAKENANDGVSASSFAQFRDEMKRVIPTNSAAQGRYP</sequence>